<accession>A0A382VFF1</accession>
<proteinExistence type="predicted"/>
<sequence>MVLKLKTEQRIYEGATYPGARRTGDWELTYVAQDVMELMRAYSGMRKSN</sequence>
<dbReference type="EMBL" id="UINC01151555">
    <property type="protein sequence ID" value="SVD45234.1"/>
    <property type="molecule type" value="Genomic_DNA"/>
</dbReference>
<protein>
    <submittedName>
        <fullName evidence="1">Uncharacterized protein</fullName>
    </submittedName>
</protein>
<evidence type="ECO:0000313" key="1">
    <source>
        <dbReference type="EMBL" id="SVD45234.1"/>
    </source>
</evidence>
<name>A0A382VFF1_9ZZZZ</name>
<gene>
    <name evidence="1" type="ORF">METZ01_LOCUS398088</name>
</gene>
<organism evidence="1">
    <name type="scientific">marine metagenome</name>
    <dbReference type="NCBI Taxonomy" id="408172"/>
    <lineage>
        <taxon>unclassified sequences</taxon>
        <taxon>metagenomes</taxon>
        <taxon>ecological metagenomes</taxon>
    </lineage>
</organism>
<reference evidence="1" key="1">
    <citation type="submission" date="2018-05" db="EMBL/GenBank/DDBJ databases">
        <authorList>
            <person name="Lanie J.A."/>
            <person name="Ng W.-L."/>
            <person name="Kazmierczak K.M."/>
            <person name="Andrzejewski T.M."/>
            <person name="Davidsen T.M."/>
            <person name="Wayne K.J."/>
            <person name="Tettelin H."/>
            <person name="Glass J.I."/>
            <person name="Rusch D."/>
            <person name="Podicherti R."/>
            <person name="Tsui H.-C.T."/>
            <person name="Winkler M.E."/>
        </authorList>
    </citation>
    <scope>NUCLEOTIDE SEQUENCE</scope>
</reference>
<dbReference type="AlphaFoldDB" id="A0A382VFF1"/>